<reference evidence="2 3" key="1">
    <citation type="journal article" date="2019" name="Sci. Rep.">
        <title>Orb-weaving spider Araneus ventricosus genome elucidates the spidroin gene catalogue.</title>
        <authorList>
            <person name="Kono N."/>
            <person name="Nakamura H."/>
            <person name="Ohtoshi R."/>
            <person name="Moran D.A.P."/>
            <person name="Shinohara A."/>
            <person name="Yoshida Y."/>
            <person name="Fujiwara M."/>
            <person name="Mori M."/>
            <person name="Tomita M."/>
            <person name="Arakawa K."/>
        </authorList>
    </citation>
    <scope>NUCLEOTIDE SEQUENCE [LARGE SCALE GENOMIC DNA]</scope>
</reference>
<dbReference type="AlphaFoldDB" id="A0A4Y2V5M4"/>
<dbReference type="EMBL" id="BGPR01043232">
    <property type="protein sequence ID" value="GBO19812.1"/>
    <property type="molecule type" value="Genomic_DNA"/>
</dbReference>
<feature type="region of interest" description="Disordered" evidence="1">
    <location>
        <begin position="67"/>
        <end position="102"/>
    </location>
</feature>
<proteinExistence type="predicted"/>
<protein>
    <submittedName>
        <fullName evidence="2">Uncharacterized protein</fullName>
    </submittedName>
</protein>
<keyword evidence="3" id="KW-1185">Reference proteome</keyword>
<evidence type="ECO:0000256" key="1">
    <source>
        <dbReference type="SAM" id="MobiDB-lite"/>
    </source>
</evidence>
<gene>
    <name evidence="2" type="ORF">AVEN_196483_1</name>
</gene>
<evidence type="ECO:0000313" key="3">
    <source>
        <dbReference type="Proteomes" id="UP000499080"/>
    </source>
</evidence>
<comment type="caution">
    <text evidence="2">The sequence shown here is derived from an EMBL/GenBank/DDBJ whole genome shotgun (WGS) entry which is preliminary data.</text>
</comment>
<evidence type="ECO:0000313" key="2">
    <source>
        <dbReference type="EMBL" id="GBO19812.1"/>
    </source>
</evidence>
<sequence>MSFLPATGNININVTVYSRDRNPRGSLSVEWVYVEGSAIRGNPRQQTTTFTLVPLCACQMNINSASALPEADPLDPGEGGGRPICAEMPRSGMLNMGGARVP</sequence>
<name>A0A4Y2V5M4_ARAVE</name>
<dbReference type="Proteomes" id="UP000499080">
    <property type="component" value="Unassembled WGS sequence"/>
</dbReference>
<accession>A0A4Y2V5M4</accession>
<organism evidence="2 3">
    <name type="scientific">Araneus ventricosus</name>
    <name type="common">Orbweaver spider</name>
    <name type="synonym">Epeira ventricosa</name>
    <dbReference type="NCBI Taxonomy" id="182803"/>
    <lineage>
        <taxon>Eukaryota</taxon>
        <taxon>Metazoa</taxon>
        <taxon>Ecdysozoa</taxon>
        <taxon>Arthropoda</taxon>
        <taxon>Chelicerata</taxon>
        <taxon>Arachnida</taxon>
        <taxon>Araneae</taxon>
        <taxon>Araneomorphae</taxon>
        <taxon>Entelegynae</taxon>
        <taxon>Araneoidea</taxon>
        <taxon>Araneidae</taxon>
        <taxon>Araneus</taxon>
    </lineage>
</organism>